<dbReference type="KEGG" id="chv:CHELV3228_0775"/>
<dbReference type="EMBL" id="VDBS01000052">
    <property type="protein sequence ID" value="TNB56650.1"/>
    <property type="molecule type" value="Genomic_DNA"/>
</dbReference>
<evidence type="ECO:0000259" key="2">
    <source>
        <dbReference type="Pfam" id="PF01402"/>
    </source>
</evidence>
<dbReference type="InterPro" id="IPR002145">
    <property type="entry name" value="CopG"/>
</dbReference>
<dbReference type="SUPFAM" id="SSF47598">
    <property type="entry name" value="Ribbon-helix-helix"/>
    <property type="match status" value="1"/>
</dbReference>
<dbReference type="Pfam" id="PF01402">
    <property type="entry name" value="RHH_1"/>
    <property type="match status" value="1"/>
</dbReference>
<reference evidence="3 4" key="1">
    <citation type="submission" date="2019-05" db="EMBL/GenBank/DDBJ databases">
        <title>Draft genomes of eight strains of Campylobacter helveticus isolated from cats and a dog in New Zealand.</title>
        <authorList>
            <person name="Bojanic K."/>
            <person name="Midwinter A.C."/>
            <person name="Biggs P.J."/>
            <person name="Acke E."/>
            <person name="Cornelius A.J."/>
            <person name="Marshall J.C."/>
        </authorList>
    </citation>
    <scope>NUCLEOTIDE SEQUENCE [LARGE SCALE GENOMIC DNA]</scope>
    <source>
        <strain evidence="3 4">ACP123b</strain>
    </source>
</reference>
<gene>
    <name evidence="3" type="ORF">FDW42_06865</name>
</gene>
<keyword evidence="1" id="KW-0175">Coiled coil</keyword>
<dbReference type="Gene3D" id="1.10.1220.10">
    <property type="entry name" value="Met repressor-like"/>
    <property type="match status" value="1"/>
</dbReference>
<organism evidence="3 4">
    <name type="scientific">Campylobacter helveticus</name>
    <dbReference type="NCBI Taxonomy" id="28898"/>
    <lineage>
        <taxon>Bacteria</taxon>
        <taxon>Pseudomonadati</taxon>
        <taxon>Campylobacterota</taxon>
        <taxon>Epsilonproteobacteria</taxon>
        <taxon>Campylobacterales</taxon>
        <taxon>Campylobacteraceae</taxon>
        <taxon>Campylobacter</taxon>
    </lineage>
</organism>
<evidence type="ECO:0000313" key="4">
    <source>
        <dbReference type="Proteomes" id="UP000306813"/>
    </source>
</evidence>
<name>A0AAX2UHY4_9BACT</name>
<dbReference type="GO" id="GO:0006355">
    <property type="term" value="P:regulation of DNA-templated transcription"/>
    <property type="evidence" value="ECO:0007669"/>
    <property type="project" value="InterPro"/>
</dbReference>
<evidence type="ECO:0000256" key="1">
    <source>
        <dbReference type="SAM" id="Coils"/>
    </source>
</evidence>
<dbReference type="Proteomes" id="UP000306813">
    <property type="component" value="Unassembled WGS sequence"/>
</dbReference>
<dbReference type="InterPro" id="IPR010985">
    <property type="entry name" value="Ribbon_hlx_hlx"/>
</dbReference>
<protein>
    <submittedName>
        <fullName evidence="3">Ribbon-helix-helix protein, CopG family</fullName>
    </submittedName>
</protein>
<feature type="coiled-coil region" evidence="1">
    <location>
        <begin position="39"/>
        <end position="88"/>
    </location>
</feature>
<dbReference type="AlphaFoldDB" id="A0AAX2UHY4"/>
<proteinExistence type="predicted"/>
<evidence type="ECO:0000313" key="3">
    <source>
        <dbReference type="EMBL" id="TNB56650.1"/>
    </source>
</evidence>
<sequence length="126" mass="14433">MKTEMKNYSLKLPSTLKKRLDALSKNLSKPKSAIVREAIEAYLNEIEDFSSAVNALEELKDGDYKKASKEIDKLVKNLKESNQDEEDEEMVDFDFAVKALEELKDGDYKKASKEIDKLVKNLKNTK</sequence>
<dbReference type="CDD" id="cd22233">
    <property type="entry name" value="RHH_CopAso-like"/>
    <property type="match status" value="1"/>
</dbReference>
<accession>A0AAX2UHY4</accession>
<dbReference type="InterPro" id="IPR013321">
    <property type="entry name" value="Arc_rbn_hlx_hlx"/>
</dbReference>
<feature type="domain" description="Ribbon-helix-helix protein CopG" evidence="2">
    <location>
        <begin position="9"/>
        <end position="44"/>
    </location>
</feature>
<comment type="caution">
    <text evidence="3">The sequence shown here is derived from an EMBL/GenBank/DDBJ whole genome shotgun (WGS) entry which is preliminary data.</text>
</comment>